<dbReference type="Gene3D" id="3.40.50.1820">
    <property type="entry name" value="alpha/beta hydrolase"/>
    <property type="match status" value="1"/>
</dbReference>
<accession>Q97HP7</accession>
<dbReference type="InterPro" id="IPR000801">
    <property type="entry name" value="Esterase-like"/>
</dbReference>
<evidence type="ECO:0000313" key="2">
    <source>
        <dbReference type="EMBL" id="AAK79923.1"/>
    </source>
</evidence>
<dbReference type="eggNOG" id="COG2819">
    <property type="taxonomic scope" value="Bacteria"/>
</dbReference>
<dbReference type="ESTHER" id="cloac-CAC1962">
    <property type="family name" value="A85-IroE-IroD-Fes-Yiel"/>
</dbReference>
<evidence type="ECO:0000256" key="1">
    <source>
        <dbReference type="SAM" id="Phobius"/>
    </source>
</evidence>
<dbReference type="InterPro" id="IPR050583">
    <property type="entry name" value="Mycobacterial_A85_antigen"/>
</dbReference>
<dbReference type="PANTHER" id="PTHR48098:SF6">
    <property type="entry name" value="FERRI-BACILLIBACTIN ESTERASE BESA"/>
    <property type="match status" value="1"/>
</dbReference>
<dbReference type="PATRIC" id="fig|272562.8.peg.2170"/>
<proteinExistence type="predicted"/>
<name>Q97HP7_CLOAB</name>
<dbReference type="Proteomes" id="UP000000814">
    <property type="component" value="Chromosome"/>
</dbReference>
<dbReference type="InterPro" id="IPR029058">
    <property type="entry name" value="AB_hydrolase_fold"/>
</dbReference>
<keyword evidence="3" id="KW-1185">Reference proteome</keyword>
<gene>
    <name evidence="2" type="ordered locus">CA_C1962</name>
</gene>
<evidence type="ECO:0000313" key="3">
    <source>
        <dbReference type="Proteomes" id="UP000000814"/>
    </source>
</evidence>
<dbReference type="RefSeq" id="WP_010965264.1">
    <property type="nucleotide sequence ID" value="NC_003030.1"/>
</dbReference>
<reference evidence="2 3" key="1">
    <citation type="journal article" date="2001" name="J. Bacteriol.">
        <title>Genome sequence and comparative analysis of the solvent-producing bacterium Clostridium acetobutylicum.</title>
        <authorList>
            <person name="Nolling J."/>
            <person name="Breton G."/>
            <person name="Omelchenko M.V."/>
            <person name="Makarova K.S."/>
            <person name="Zeng Q."/>
            <person name="Gibson R."/>
            <person name="Lee H.M."/>
            <person name="Dubois J."/>
            <person name="Qiu D."/>
            <person name="Hitti J."/>
            <person name="Wolf Y.I."/>
            <person name="Tatusov R.L."/>
            <person name="Sabathe F."/>
            <person name="Doucette-Stamm L."/>
            <person name="Soucaille P."/>
            <person name="Daly M.J."/>
            <person name="Bennett G.N."/>
            <person name="Koonin E.V."/>
            <person name="Smith D.R."/>
        </authorList>
    </citation>
    <scope>NUCLEOTIDE SEQUENCE [LARGE SCALE GENOMIC DNA]</scope>
    <source>
        <strain evidence="3">ATCC 824 / DSM 792 / JCM 1419 / LMG 5710 / VKM B-1787</strain>
    </source>
</reference>
<keyword evidence="1" id="KW-1133">Transmembrane helix</keyword>
<dbReference type="STRING" id="272562.CA_C1962"/>
<dbReference type="AlphaFoldDB" id="Q97HP7"/>
<dbReference type="GeneID" id="44998452"/>
<sequence>MQGRVYNGVLDKREYFVYLPPTYGKGDNHYSVIYMQDGDIVIKILNELMDLIENKSKKDVYDESIIVGVKPIVRNDDYTPWEAEAISKGSSEFGGRGDIYLNFLIKKLKPYIDNKYRTKKEKNFLLGYSLGGLISIFAIYKTECFSKVVSISGSLWYKGLIDFMEKSNPVNLDIKVMLMIGNKEGRSRNIYLKNSIISTEKALQILKKDLTPSNVVYSIEEGGHVDNILSRYYKTILWLNEK</sequence>
<dbReference type="PIR" id="H97141">
    <property type="entry name" value="H97141"/>
</dbReference>
<keyword evidence="2" id="KW-0378">Hydrolase</keyword>
<organism evidence="2 3">
    <name type="scientific">Clostridium acetobutylicum (strain ATCC 824 / DSM 792 / JCM 1419 / IAM 19013 / LMG 5710 / NBRC 13948 / NRRL B-527 / VKM B-1787 / 2291 / W)</name>
    <dbReference type="NCBI Taxonomy" id="272562"/>
    <lineage>
        <taxon>Bacteria</taxon>
        <taxon>Bacillati</taxon>
        <taxon>Bacillota</taxon>
        <taxon>Clostridia</taxon>
        <taxon>Eubacteriales</taxon>
        <taxon>Clostridiaceae</taxon>
        <taxon>Clostridium</taxon>
    </lineage>
</organism>
<dbReference type="OrthoDB" id="9794761at2"/>
<dbReference type="DNASU" id="1118145"/>
<dbReference type="Pfam" id="PF00756">
    <property type="entry name" value="Esterase"/>
    <property type="match status" value="1"/>
</dbReference>
<dbReference type="KEGG" id="cac:CA_C1962"/>
<dbReference type="HOGENOM" id="CLU_039834_4_0_9"/>
<protein>
    <submittedName>
        <fullName evidence="2">Predicted esterase of alpha/beta hydrolase superfamily, YBBA B.subtilis ortholog</fullName>
    </submittedName>
</protein>
<dbReference type="GO" id="GO:0016787">
    <property type="term" value="F:hydrolase activity"/>
    <property type="evidence" value="ECO:0007669"/>
    <property type="project" value="UniProtKB-KW"/>
</dbReference>
<dbReference type="PANTHER" id="PTHR48098">
    <property type="entry name" value="ENTEROCHELIN ESTERASE-RELATED"/>
    <property type="match status" value="1"/>
</dbReference>
<keyword evidence="1" id="KW-0812">Transmembrane</keyword>
<feature type="transmembrane region" description="Helical" evidence="1">
    <location>
        <begin position="124"/>
        <end position="140"/>
    </location>
</feature>
<dbReference type="EMBL" id="AE001437">
    <property type="protein sequence ID" value="AAK79923.1"/>
    <property type="molecule type" value="Genomic_DNA"/>
</dbReference>
<dbReference type="SUPFAM" id="SSF53474">
    <property type="entry name" value="alpha/beta-Hydrolases"/>
    <property type="match status" value="1"/>
</dbReference>
<keyword evidence="1" id="KW-0472">Membrane</keyword>